<dbReference type="EMBL" id="JASBWR010000027">
    <property type="protein sequence ID" value="KAJ9106869.1"/>
    <property type="molecule type" value="Genomic_DNA"/>
</dbReference>
<proteinExistence type="predicted"/>
<dbReference type="Proteomes" id="UP001241377">
    <property type="component" value="Unassembled WGS sequence"/>
</dbReference>
<organism evidence="1 2">
    <name type="scientific">Naganishia cerealis</name>
    <dbReference type="NCBI Taxonomy" id="610337"/>
    <lineage>
        <taxon>Eukaryota</taxon>
        <taxon>Fungi</taxon>
        <taxon>Dikarya</taxon>
        <taxon>Basidiomycota</taxon>
        <taxon>Agaricomycotina</taxon>
        <taxon>Tremellomycetes</taxon>
        <taxon>Filobasidiales</taxon>
        <taxon>Filobasidiaceae</taxon>
        <taxon>Naganishia</taxon>
    </lineage>
</organism>
<keyword evidence="2" id="KW-1185">Reference proteome</keyword>
<protein>
    <submittedName>
        <fullName evidence="1">Uncharacterized protein</fullName>
    </submittedName>
</protein>
<comment type="caution">
    <text evidence="1">The sequence shown here is derived from an EMBL/GenBank/DDBJ whole genome shotgun (WGS) entry which is preliminary data.</text>
</comment>
<reference evidence="1" key="1">
    <citation type="submission" date="2023-04" db="EMBL/GenBank/DDBJ databases">
        <title>Draft Genome sequencing of Naganishia species isolated from polar environments using Oxford Nanopore Technology.</title>
        <authorList>
            <person name="Leo P."/>
            <person name="Venkateswaran K."/>
        </authorList>
    </citation>
    <scope>NUCLEOTIDE SEQUENCE</scope>
    <source>
        <strain evidence="1">MNA-CCFEE 5261</strain>
    </source>
</reference>
<sequence length="486" mass="56353">MWYPYGSLAGLMIVEQAILSVIGSISFPWSFPFDLMHLLFENVIKTLFDIWSGTFKPGILSDPSLDTRASYDYVISADDWKAIAREVAASNHLVPSSIARRLHDINARGFWTAETWMYFLLFLGPIVLKGRLHDRYFLHYLQLSGIARTITGIEISGDDLDSIEKGLAHWVADYERLYYRCSPNNLPFGTAPIHGLLHLAKYIRMQGPPAVYWGFSTERFVGWLKTASYNRQLPVTALGNIVETQEQIHQVLSTLGDDNFHKVIMWERGRKARPTWMQDHSEAKLFERMSDNYQFNNAELHCLYNFLTARAFESDHIWMRYERVNVTMAEVAATTFRVFSAWRSNDDDGRQTYRTQESHRAVTRDASWCRFDQIRDRNERRASGPAVWQRIAQPLWGEVLHFVEFSWREETLQVAIVQSWNTQPWLSGRERAVFADTAWELTTKGCLLAMEVRSLRHVAARVKLDGRHEKYVIFETSLGLLVPELI</sequence>
<name>A0ACC2W544_9TREE</name>
<gene>
    <name evidence="1" type="ORF">QFC19_002998</name>
</gene>
<evidence type="ECO:0000313" key="2">
    <source>
        <dbReference type="Proteomes" id="UP001241377"/>
    </source>
</evidence>
<accession>A0ACC2W544</accession>
<evidence type="ECO:0000313" key="1">
    <source>
        <dbReference type="EMBL" id="KAJ9106869.1"/>
    </source>
</evidence>